<dbReference type="EMBL" id="JAAGAX010000010">
    <property type="protein sequence ID" value="KAF2301818.1"/>
    <property type="molecule type" value="Genomic_DNA"/>
</dbReference>
<proteinExistence type="inferred from homology"/>
<dbReference type="PANTHER" id="PTHR47564:SF1">
    <property type="entry name" value="CYSTEINE-RICH AND TRANSMEMBRANE DOMAIN-CONTAINING PROTEIN 1"/>
    <property type="match status" value="1"/>
</dbReference>
<keyword evidence="3" id="KW-0472">Membrane</keyword>
<sequence length="210" mass="23446">MSYQKPPHEHYPTPGYAPNYPSPGYPPSAPPPPALPYEGYPPPSPPSGYPGYPPPPGPRQPYEGYQGYFVEGYPPPPPPPGQPHYQHYHYEHNHYQDNSDGCSSFLKGCICRGFSSFSFSMCCEMFLREDEKGIAMAPDLAFAVELRCERKEGGLLGLVDEKDSRGERERRDNKSTPTFSHGLSLLLRIRTSDVGIRAFLVGTREPTNLI</sequence>
<dbReference type="InterPro" id="IPR043240">
    <property type="entry name" value="CYSTM1-like"/>
</dbReference>
<accession>A0A6A6LNI9</accession>
<dbReference type="PANTHER" id="PTHR47564">
    <property type="entry name" value="CYSTEINE-RICH AND TRANSMEMBRANE DOMAIN-CONTAINING PROTEIN 1"/>
    <property type="match status" value="1"/>
</dbReference>
<evidence type="ECO:0000256" key="2">
    <source>
        <dbReference type="ARBA" id="ARBA00009444"/>
    </source>
</evidence>
<name>A0A6A6LNI9_HEVBR</name>
<comment type="caution">
    <text evidence="5">The sequence shown here is derived from an EMBL/GenBank/DDBJ whole genome shotgun (WGS) entry which is preliminary data.</text>
</comment>
<evidence type="ECO:0000313" key="5">
    <source>
        <dbReference type="EMBL" id="KAF2301818.1"/>
    </source>
</evidence>
<evidence type="ECO:0000256" key="1">
    <source>
        <dbReference type="ARBA" id="ARBA00004370"/>
    </source>
</evidence>
<comment type="similarity">
    <text evidence="2">Belongs to the CYSTM1 family.</text>
</comment>
<evidence type="ECO:0000256" key="4">
    <source>
        <dbReference type="SAM" id="MobiDB-lite"/>
    </source>
</evidence>
<gene>
    <name evidence="5" type="ORF">GH714_029545</name>
</gene>
<reference evidence="5 6" key="1">
    <citation type="journal article" date="2020" name="Mol. Plant">
        <title>The Chromosome-Based Rubber Tree Genome Provides New Insights into Spurge Genome Evolution and Rubber Biosynthesis.</title>
        <authorList>
            <person name="Liu J."/>
            <person name="Shi C."/>
            <person name="Shi C.C."/>
            <person name="Li W."/>
            <person name="Zhang Q.J."/>
            <person name="Zhang Y."/>
            <person name="Li K."/>
            <person name="Lu H.F."/>
            <person name="Shi C."/>
            <person name="Zhu S.T."/>
            <person name="Xiao Z.Y."/>
            <person name="Nan H."/>
            <person name="Yue Y."/>
            <person name="Zhu X.G."/>
            <person name="Wu Y."/>
            <person name="Hong X.N."/>
            <person name="Fan G.Y."/>
            <person name="Tong Y."/>
            <person name="Zhang D."/>
            <person name="Mao C.L."/>
            <person name="Liu Y.L."/>
            <person name="Hao S.J."/>
            <person name="Liu W.Q."/>
            <person name="Lv M.Q."/>
            <person name="Zhang H.B."/>
            <person name="Liu Y."/>
            <person name="Hu-Tang G.R."/>
            <person name="Wang J.P."/>
            <person name="Wang J.H."/>
            <person name="Sun Y.H."/>
            <person name="Ni S.B."/>
            <person name="Chen W.B."/>
            <person name="Zhang X.C."/>
            <person name="Jiao Y.N."/>
            <person name="Eichler E.E."/>
            <person name="Li G.H."/>
            <person name="Liu X."/>
            <person name="Gao L.Z."/>
        </authorList>
    </citation>
    <scope>NUCLEOTIDE SEQUENCE [LARGE SCALE GENOMIC DNA]</scope>
    <source>
        <strain evidence="6">cv. GT1</strain>
        <tissue evidence="5">Leaf</tissue>
    </source>
</reference>
<dbReference type="Proteomes" id="UP000467840">
    <property type="component" value="Chromosome 4"/>
</dbReference>
<keyword evidence="6" id="KW-1185">Reference proteome</keyword>
<evidence type="ECO:0000313" key="6">
    <source>
        <dbReference type="Proteomes" id="UP000467840"/>
    </source>
</evidence>
<protein>
    <submittedName>
        <fullName evidence="5">Uncharacterized protein</fullName>
    </submittedName>
</protein>
<organism evidence="5 6">
    <name type="scientific">Hevea brasiliensis</name>
    <name type="common">Para rubber tree</name>
    <name type="synonym">Siphonia brasiliensis</name>
    <dbReference type="NCBI Taxonomy" id="3981"/>
    <lineage>
        <taxon>Eukaryota</taxon>
        <taxon>Viridiplantae</taxon>
        <taxon>Streptophyta</taxon>
        <taxon>Embryophyta</taxon>
        <taxon>Tracheophyta</taxon>
        <taxon>Spermatophyta</taxon>
        <taxon>Magnoliopsida</taxon>
        <taxon>eudicotyledons</taxon>
        <taxon>Gunneridae</taxon>
        <taxon>Pentapetalae</taxon>
        <taxon>rosids</taxon>
        <taxon>fabids</taxon>
        <taxon>Malpighiales</taxon>
        <taxon>Euphorbiaceae</taxon>
        <taxon>Crotonoideae</taxon>
        <taxon>Micrandreae</taxon>
        <taxon>Hevea</taxon>
    </lineage>
</organism>
<feature type="compositionally biased region" description="Basic and acidic residues" evidence="4">
    <location>
        <begin position="1"/>
        <end position="11"/>
    </location>
</feature>
<feature type="region of interest" description="Disordered" evidence="4">
    <location>
        <begin position="1"/>
        <end position="67"/>
    </location>
</feature>
<comment type="subcellular location">
    <subcellularLocation>
        <location evidence="1">Membrane</location>
    </subcellularLocation>
</comment>
<dbReference type="GO" id="GO:0016020">
    <property type="term" value="C:membrane"/>
    <property type="evidence" value="ECO:0007669"/>
    <property type="project" value="UniProtKB-SubCell"/>
</dbReference>
<dbReference type="AlphaFoldDB" id="A0A6A6LNI9"/>
<evidence type="ECO:0000256" key="3">
    <source>
        <dbReference type="ARBA" id="ARBA00023136"/>
    </source>
</evidence>
<feature type="compositionally biased region" description="Pro residues" evidence="4">
    <location>
        <begin position="20"/>
        <end position="59"/>
    </location>
</feature>